<dbReference type="PANTHER" id="PTHR13108:SF9">
    <property type="entry name" value="CONDENSIN COMPLEX SUBUNIT 2"/>
    <property type="match status" value="1"/>
</dbReference>
<evidence type="ECO:0000256" key="2">
    <source>
        <dbReference type="ARBA" id="ARBA00004496"/>
    </source>
</evidence>
<feature type="compositionally biased region" description="Basic and acidic residues" evidence="11">
    <location>
        <begin position="141"/>
        <end position="151"/>
    </location>
</feature>
<dbReference type="GO" id="GO:0003682">
    <property type="term" value="F:chromatin binding"/>
    <property type="evidence" value="ECO:0007669"/>
    <property type="project" value="TreeGrafter"/>
</dbReference>
<dbReference type="AlphaFoldDB" id="A0A087TJZ3"/>
<evidence type="ECO:0000313" key="12">
    <source>
        <dbReference type="EMBL" id="KFM65432.1"/>
    </source>
</evidence>
<dbReference type="OrthoDB" id="6428685at2759"/>
<feature type="non-terminal residue" evidence="12">
    <location>
        <position position="176"/>
    </location>
</feature>
<keyword evidence="9" id="KW-0226">DNA condensation</keyword>
<comment type="subcellular location">
    <subcellularLocation>
        <location evidence="1">Chromosome</location>
    </subcellularLocation>
    <subcellularLocation>
        <location evidence="2">Cytoplasm</location>
    </subcellularLocation>
</comment>
<dbReference type="PANTHER" id="PTHR13108">
    <property type="entry name" value="CONDENSIN COMPLEX SUBUNIT 2"/>
    <property type="match status" value="1"/>
</dbReference>
<dbReference type="Proteomes" id="UP000054359">
    <property type="component" value="Unassembled WGS sequence"/>
</dbReference>
<keyword evidence="5" id="KW-0158">Chromosome</keyword>
<keyword evidence="8" id="KW-0498">Mitosis</keyword>
<keyword evidence="10" id="KW-0131">Cell cycle</keyword>
<sequence length="176" mass="19835">MEISFESMHESMRSVGSKSNKSKKKGNEKKKRNENENSTPQSEEGPMMEGSAPASMSKDEMMKHFQLCMQLAAANKINMKNAFGLHLIGIMRQLFKDQVHDFQQASLSLQASSKIYAGRVDALYQDTFQFHSHLQTVLGGKSKDSIPKEANADSSITDLDDESEKKQRISEKRKCK</sequence>
<comment type="similarity">
    <text evidence="3">Belongs to the CND2 (condensin subunit 2) family.</text>
</comment>
<evidence type="ECO:0000256" key="8">
    <source>
        <dbReference type="ARBA" id="ARBA00022776"/>
    </source>
</evidence>
<keyword evidence="13" id="KW-1185">Reference proteome</keyword>
<dbReference type="GO" id="GO:0051301">
    <property type="term" value="P:cell division"/>
    <property type="evidence" value="ECO:0007669"/>
    <property type="project" value="UniProtKB-KW"/>
</dbReference>
<evidence type="ECO:0000313" key="13">
    <source>
        <dbReference type="Proteomes" id="UP000054359"/>
    </source>
</evidence>
<organism evidence="12 13">
    <name type="scientific">Stegodyphus mimosarum</name>
    <name type="common">African social velvet spider</name>
    <dbReference type="NCBI Taxonomy" id="407821"/>
    <lineage>
        <taxon>Eukaryota</taxon>
        <taxon>Metazoa</taxon>
        <taxon>Ecdysozoa</taxon>
        <taxon>Arthropoda</taxon>
        <taxon>Chelicerata</taxon>
        <taxon>Arachnida</taxon>
        <taxon>Araneae</taxon>
        <taxon>Araneomorphae</taxon>
        <taxon>Entelegynae</taxon>
        <taxon>Eresoidea</taxon>
        <taxon>Eresidae</taxon>
        <taxon>Stegodyphus</taxon>
    </lineage>
</organism>
<dbReference type="STRING" id="407821.A0A087TJZ3"/>
<feature type="region of interest" description="Disordered" evidence="11">
    <location>
        <begin position="140"/>
        <end position="176"/>
    </location>
</feature>
<evidence type="ECO:0000256" key="11">
    <source>
        <dbReference type="SAM" id="MobiDB-lite"/>
    </source>
</evidence>
<feature type="region of interest" description="Disordered" evidence="11">
    <location>
        <begin position="1"/>
        <end position="56"/>
    </location>
</feature>
<evidence type="ECO:0000256" key="4">
    <source>
        <dbReference type="ARBA" id="ARBA00016065"/>
    </source>
</evidence>
<evidence type="ECO:0000256" key="3">
    <source>
        <dbReference type="ARBA" id="ARBA00009471"/>
    </source>
</evidence>
<feature type="compositionally biased region" description="Basic residues" evidence="11">
    <location>
        <begin position="20"/>
        <end position="32"/>
    </location>
</feature>
<keyword evidence="7" id="KW-0132">Cell division</keyword>
<proteinExistence type="inferred from homology"/>
<dbReference type="Pfam" id="PF05786">
    <property type="entry name" value="Cnd2"/>
    <property type="match status" value="1"/>
</dbReference>
<evidence type="ECO:0000256" key="5">
    <source>
        <dbReference type="ARBA" id="ARBA00022454"/>
    </source>
</evidence>
<gene>
    <name evidence="12" type="ORF">X975_24042</name>
</gene>
<dbReference type="GO" id="GO:0007076">
    <property type="term" value="P:mitotic chromosome condensation"/>
    <property type="evidence" value="ECO:0007669"/>
    <property type="project" value="InterPro"/>
</dbReference>
<keyword evidence="6" id="KW-0963">Cytoplasm</keyword>
<evidence type="ECO:0000256" key="7">
    <source>
        <dbReference type="ARBA" id="ARBA00022618"/>
    </source>
</evidence>
<dbReference type="InterPro" id="IPR022816">
    <property type="entry name" value="Condensin_barren_su2"/>
</dbReference>
<dbReference type="GO" id="GO:0000796">
    <property type="term" value="C:condensin complex"/>
    <property type="evidence" value="ECO:0007669"/>
    <property type="project" value="InterPro"/>
</dbReference>
<name>A0A087TJZ3_STEMI</name>
<evidence type="ECO:0000256" key="1">
    <source>
        <dbReference type="ARBA" id="ARBA00004286"/>
    </source>
</evidence>
<reference evidence="12 13" key="1">
    <citation type="submission" date="2013-11" db="EMBL/GenBank/DDBJ databases">
        <title>Genome sequencing of Stegodyphus mimosarum.</title>
        <authorList>
            <person name="Bechsgaard J."/>
        </authorList>
    </citation>
    <scope>NUCLEOTIDE SEQUENCE [LARGE SCALE GENOMIC DNA]</scope>
</reference>
<feature type="compositionally biased region" description="Basic and acidic residues" evidence="11">
    <location>
        <begin position="163"/>
        <end position="176"/>
    </location>
</feature>
<evidence type="ECO:0000256" key="6">
    <source>
        <dbReference type="ARBA" id="ARBA00022490"/>
    </source>
</evidence>
<protein>
    <recommendedName>
        <fullName evidence="4">Condensin complex subunit 2</fullName>
    </recommendedName>
</protein>
<dbReference type="EMBL" id="KK115567">
    <property type="protein sequence ID" value="KFM65432.1"/>
    <property type="molecule type" value="Genomic_DNA"/>
</dbReference>
<evidence type="ECO:0000256" key="10">
    <source>
        <dbReference type="ARBA" id="ARBA00023306"/>
    </source>
</evidence>
<dbReference type="GO" id="GO:0005737">
    <property type="term" value="C:cytoplasm"/>
    <property type="evidence" value="ECO:0007669"/>
    <property type="project" value="UniProtKB-SubCell"/>
</dbReference>
<accession>A0A087TJZ3</accession>
<evidence type="ECO:0000256" key="9">
    <source>
        <dbReference type="ARBA" id="ARBA00023067"/>
    </source>
</evidence>